<evidence type="ECO:0000256" key="1">
    <source>
        <dbReference type="SAM" id="MobiDB-lite"/>
    </source>
</evidence>
<dbReference type="AlphaFoldDB" id="A0A553JX21"/>
<feature type="compositionally biased region" description="Basic and acidic residues" evidence="1">
    <location>
        <begin position="1"/>
        <end position="15"/>
    </location>
</feature>
<gene>
    <name evidence="2" type="ORF">FOJ82_14225</name>
</gene>
<proteinExistence type="predicted"/>
<evidence type="ECO:0000313" key="2">
    <source>
        <dbReference type="EMBL" id="TRY17008.1"/>
    </source>
</evidence>
<feature type="region of interest" description="Disordered" evidence="1">
    <location>
        <begin position="1"/>
        <end position="23"/>
    </location>
</feature>
<dbReference type="RefSeq" id="WP_143939151.1">
    <property type="nucleotide sequence ID" value="NZ_VKKG01000006.1"/>
</dbReference>
<name>A0A553JX21_9ACTN</name>
<organism evidence="2 3">
    <name type="scientific">Tessaracoccus rhinocerotis</name>
    <dbReference type="NCBI Taxonomy" id="1689449"/>
    <lineage>
        <taxon>Bacteria</taxon>
        <taxon>Bacillati</taxon>
        <taxon>Actinomycetota</taxon>
        <taxon>Actinomycetes</taxon>
        <taxon>Propionibacteriales</taxon>
        <taxon>Propionibacteriaceae</taxon>
        <taxon>Tessaracoccus</taxon>
    </lineage>
</organism>
<dbReference type="EMBL" id="VKKG01000006">
    <property type="protein sequence ID" value="TRY17008.1"/>
    <property type="molecule type" value="Genomic_DNA"/>
</dbReference>
<comment type="caution">
    <text evidence="2">The sequence shown here is derived from an EMBL/GenBank/DDBJ whole genome shotgun (WGS) entry which is preliminary data.</text>
</comment>
<protein>
    <submittedName>
        <fullName evidence="2">Uncharacterized protein</fullName>
    </submittedName>
</protein>
<feature type="compositionally biased region" description="Basic and acidic residues" evidence="1">
    <location>
        <begin position="88"/>
        <end position="98"/>
    </location>
</feature>
<evidence type="ECO:0000313" key="3">
    <source>
        <dbReference type="Proteomes" id="UP000317638"/>
    </source>
</evidence>
<sequence length="118" mass="12781">MRGEGRDVLERRDGELQDVTVGEDDLEPVAGLARAEHDVGSLREPREVLAVPLGDVRLDDEVEVVVGPLVEAGALGPRTEEDEPDDLWPLRDPRDERVGPGVEACTGVKRRHGASGVE</sequence>
<reference evidence="2 3" key="1">
    <citation type="submission" date="2019-07" db="EMBL/GenBank/DDBJ databases">
        <authorList>
            <person name="Zhou L.-Y."/>
        </authorList>
    </citation>
    <scope>NUCLEOTIDE SEQUENCE [LARGE SCALE GENOMIC DNA]</scope>
    <source>
        <strain evidence="2 3">YIM 101269</strain>
    </source>
</reference>
<keyword evidence="3" id="KW-1185">Reference proteome</keyword>
<feature type="region of interest" description="Disordered" evidence="1">
    <location>
        <begin position="75"/>
        <end position="101"/>
    </location>
</feature>
<dbReference type="Proteomes" id="UP000317638">
    <property type="component" value="Unassembled WGS sequence"/>
</dbReference>
<accession>A0A553JX21</accession>